<dbReference type="KEGG" id="ahm:TL08_07140"/>
<keyword evidence="3" id="KW-1185">Reference proteome</keyword>
<evidence type="ECO:0000313" key="3">
    <source>
        <dbReference type="Proteomes" id="UP000095210"/>
    </source>
</evidence>
<feature type="compositionally biased region" description="Polar residues" evidence="1">
    <location>
        <begin position="119"/>
        <end position="129"/>
    </location>
</feature>
<dbReference type="AlphaFoldDB" id="A0AAC9HMT5"/>
<feature type="compositionally biased region" description="Basic residues" evidence="1">
    <location>
        <begin position="141"/>
        <end position="153"/>
    </location>
</feature>
<dbReference type="Proteomes" id="UP000095210">
    <property type="component" value="Chromosome"/>
</dbReference>
<dbReference type="RefSeq" id="WP_157420985.1">
    <property type="nucleotide sequence ID" value="NZ_CP014859.1"/>
</dbReference>
<reference evidence="3" key="1">
    <citation type="submission" date="2016-03" db="EMBL/GenBank/DDBJ databases">
        <title>Complete genome sequence of the type strain Actinoalloteichus hymeniacidonis DSM 45092.</title>
        <authorList>
            <person name="Schaffert L."/>
            <person name="Albersmeier A."/>
            <person name="Winkler A."/>
            <person name="Kalinowski J."/>
            <person name="Zotchev S."/>
            <person name="Ruckert C."/>
        </authorList>
    </citation>
    <scope>NUCLEOTIDE SEQUENCE [LARGE SCALE GENOMIC DNA]</scope>
    <source>
        <strain evidence="3">HPA177(T) (DSM 45092(T))</strain>
    </source>
</reference>
<accession>A0AAC9HMT5</accession>
<feature type="compositionally biased region" description="Low complexity" evidence="1">
    <location>
        <begin position="130"/>
        <end position="140"/>
    </location>
</feature>
<proteinExistence type="predicted"/>
<organism evidence="2 3">
    <name type="scientific">Actinoalloteichus hymeniacidonis</name>
    <dbReference type="NCBI Taxonomy" id="340345"/>
    <lineage>
        <taxon>Bacteria</taxon>
        <taxon>Bacillati</taxon>
        <taxon>Actinomycetota</taxon>
        <taxon>Actinomycetes</taxon>
        <taxon>Pseudonocardiales</taxon>
        <taxon>Pseudonocardiaceae</taxon>
        <taxon>Actinoalloteichus</taxon>
    </lineage>
</organism>
<feature type="region of interest" description="Disordered" evidence="1">
    <location>
        <begin position="89"/>
        <end position="184"/>
    </location>
</feature>
<name>A0AAC9HMT5_9PSEU</name>
<sequence length="184" mass="19340">MRKASQQADGAQPASHLVAEYTVDGDEWTVTVSDGTHIRTARADDLVTARESADRLAGELRTGGEHPTVVHLLDGDALAFTSAYLTARHVTPRASRPNEPETTTSPTTASPTDEAAQDEASNAESPLSNTTAEKGAAATGSKKKSSSRRRRGARTVAMTTETSEEDADSGAKSTDDERPEADSA</sequence>
<gene>
    <name evidence="2" type="ORF">TL08_07140</name>
</gene>
<evidence type="ECO:0008006" key="4">
    <source>
        <dbReference type="Google" id="ProtNLM"/>
    </source>
</evidence>
<protein>
    <recommendedName>
        <fullName evidence="4">DUF2188 domain-containing protein</fullName>
    </recommendedName>
</protein>
<evidence type="ECO:0000256" key="1">
    <source>
        <dbReference type="SAM" id="MobiDB-lite"/>
    </source>
</evidence>
<evidence type="ECO:0000313" key="2">
    <source>
        <dbReference type="EMBL" id="AOS62247.1"/>
    </source>
</evidence>
<dbReference type="EMBL" id="CP014859">
    <property type="protein sequence ID" value="AOS62247.1"/>
    <property type="molecule type" value="Genomic_DNA"/>
</dbReference>
<feature type="compositionally biased region" description="Low complexity" evidence="1">
    <location>
        <begin position="100"/>
        <end position="114"/>
    </location>
</feature>